<evidence type="ECO:0000256" key="5">
    <source>
        <dbReference type="ARBA" id="ARBA00023136"/>
    </source>
</evidence>
<evidence type="ECO:0000256" key="1">
    <source>
        <dbReference type="ARBA" id="ARBA00004370"/>
    </source>
</evidence>
<dbReference type="InterPro" id="IPR023395">
    <property type="entry name" value="MCP_dom_sf"/>
</dbReference>
<keyword evidence="3" id="KW-0999">Mitochondrion inner membrane</keyword>
<evidence type="ECO:0000256" key="2">
    <source>
        <dbReference type="ARBA" id="ARBA00022692"/>
    </source>
</evidence>
<keyword evidence="5" id="KW-0472">Membrane</keyword>
<dbReference type="PANTHER" id="PTHR46974">
    <property type="entry name" value="MITOCHONDRIAL GTP/GDP CARRIER PROTEIN 1"/>
    <property type="match status" value="1"/>
</dbReference>
<dbReference type="GO" id="GO:0016020">
    <property type="term" value="C:membrane"/>
    <property type="evidence" value="ECO:0007669"/>
    <property type="project" value="UniProtKB-SubCell"/>
</dbReference>
<feature type="non-terminal residue" evidence="6">
    <location>
        <position position="81"/>
    </location>
</feature>
<dbReference type="InterPro" id="IPR053042">
    <property type="entry name" value="Mito_GTP/GDP_Carrier"/>
</dbReference>
<dbReference type="PANTHER" id="PTHR46974:SF1">
    <property type="entry name" value="MITOCHONDRIAL GTP_GDP CARRIER PROTEIN 1"/>
    <property type="match status" value="1"/>
</dbReference>
<protein>
    <submittedName>
        <fullName evidence="6">Mitochondrial GTP/GDP carrier protein 1</fullName>
    </submittedName>
</protein>
<comment type="caution">
    <text evidence="6">The sequence shown here is derived from an EMBL/GenBank/DDBJ whole genome shotgun (WGS) entry which is preliminary data.</text>
</comment>
<evidence type="ECO:0000313" key="6">
    <source>
        <dbReference type="EMBL" id="TKA70888.1"/>
    </source>
</evidence>
<dbReference type="SUPFAM" id="SSF103506">
    <property type="entry name" value="Mitochondrial carrier"/>
    <property type="match status" value="1"/>
</dbReference>
<evidence type="ECO:0000256" key="3">
    <source>
        <dbReference type="ARBA" id="ARBA00022792"/>
    </source>
</evidence>
<keyword evidence="7" id="KW-1185">Reference proteome</keyword>
<evidence type="ECO:0000256" key="4">
    <source>
        <dbReference type="ARBA" id="ARBA00022989"/>
    </source>
</evidence>
<dbReference type="EMBL" id="NAJQ01000378">
    <property type="protein sequence ID" value="TKA70888.1"/>
    <property type="molecule type" value="Genomic_DNA"/>
</dbReference>
<accession>A0A4U0X6L9</accession>
<evidence type="ECO:0000313" key="7">
    <source>
        <dbReference type="Proteomes" id="UP000309340"/>
    </source>
</evidence>
<gene>
    <name evidence="6" type="ORF">B0A55_08092</name>
</gene>
<keyword evidence="2" id="KW-0812">Transmembrane</keyword>
<reference evidence="6 7" key="1">
    <citation type="submission" date="2017-03" db="EMBL/GenBank/DDBJ databases">
        <title>Genomes of endolithic fungi from Antarctica.</title>
        <authorList>
            <person name="Coleine C."/>
            <person name="Masonjones S."/>
            <person name="Stajich J.E."/>
        </authorList>
    </citation>
    <scope>NUCLEOTIDE SEQUENCE [LARGE SCALE GENOMIC DNA]</scope>
    <source>
        <strain evidence="6 7">CCFEE 5184</strain>
    </source>
</reference>
<name>A0A4U0X6L9_9PEZI</name>
<keyword evidence="4" id="KW-1133">Transmembrane helix</keyword>
<sequence>MAPTAPAALSGTAGIAELAIFHPVDTIAKRLMSNQGKIASSTQLNSVIFKSHAHDPVVRRFFTLFPGLGYAAAYKILQRVY</sequence>
<proteinExistence type="predicted"/>
<dbReference type="OrthoDB" id="409947at2759"/>
<organism evidence="6 7">
    <name type="scientific">Friedmanniomyces simplex</name>
    <dbReference type="NCBI Taxonomy" id="329884"/>
    <lineage>
        <taxon>Eukaryota</taxon>
        <taxon>Fungi</taxon>
        <taxon>Dikarya</taxon>
        <taxon>Ascomycota</taxon>
        <taxon>Pezizomycotina</taxon>
        <taxon>Dothideomycetes</taxon>
        <taxon>Dothideomycetidae</taxon>
        <taxon>Mycosphaerellales</taxon>
        <taxon>Teratosphaeriaceae</taxon>
        <taxon>Friedmanniomyces</taxon>
    </lineage>
</organism>
<dbReference type="STRING" id="329884.A0A4U0X6L9"/>
<dbReference type="Proteomes" id="UP000309340">
    <property type="component" value="Unassembled WGS sequence"/>
</dbReference>
<dbReference type="GO" id="GO:0005739">
    <property type="term" value="C:mitochondrion"/>
    <property type="evidence" value="ECO:0007669"/>
    <property type="project" value="TreeGrafter"/>
</dbReference>
<comment type="subcellular location">
    <subcellularLocation>
        <location evidence="1">Membrane</location>
    </subcellularLocation>
</comment>
<dbReference type="GO" id="GO:0001409">
    <property type="term" value="F:guanine nucleotide transmembrane transporter activity"/>
    <property type="evidence" value="ECO:0007669"/>
    <property type="project" value="TreeGrafter"/>
</dbReference>
<dbReference type="AlphaFoldDB" id="A0A4U0X6L9"/>
<keyword evidence="3" id="KW-0496">Mitochondrion</keyword>